<evidence type="ECO:0000313" key="3">
    <source>
        <dbReference type="Proteomes" id="UP000748025"/>
    </source>
</evidence>
<keyword evidence="1" id="KW-0175">Coiled coil</keyword>
<comment type="caution">
    <text evidence="2">The sequence shown here is derived from an EMBL/GenBank/DDBJ whole genome shotgun (WGS) entry which is preliminary data.</text>
</comment>
<evidence type="ECO:0000256" key="1">
    <source>
        <dbReference type="SAM" id="Coils"/>
    </source>
</evidence>
<dbReference type="AlphaFoldDB" id="A0A9P7N9B9"/>
<gene>
    <name evidence="2" type="ORF">E4U43_002086</name>
</gene>
<dbReference type="EMBL" id="SRPW01001714">
    <property type="protein sequence ID" value="KAG5999411.1"/>
    <property type="molecule type" value="Genomic_DNA"/>
</dbReference>
<sequence>MIRLTLPRATKLAARPVDHGSEHTQPLKSFIRRVDKNNNVYYTLAKKGLGTNPNPDKQYAFFEMPDLLLDLDAEGARYVRSVDDADDAALMKTKWAKVPRREAIGTRLKELEAQLAESRGKAHAVLTQPTNIWRITPHDVVSAALHGGSAAALQGTTADSSCILRQATDLRKKTPTRRDGPSGLIDKIRVENGIPPYAADDDKLLLHWIMLRYKSLQQHLCSPKTKKYGAPPSSAMAKALEAQSSVTGIRRLVFRYLAAGANSSGTRHKVKLDARLRQEIRGACERVLSKSATMEAGSLPVEILTFLGNLSEQQLASVGAHLGPLLCGLALKLAARIGSLEATSAWLSLCYQCNHALESLPEKEQLLFLQDVLSTLDSLRSLLNSDNGVSGMHNARQRQLLFQLLTGVDENNTLTPDSIRSFVRRPCLDEHSRAAHASELRWKLYAGYLTTLGRLGAVQTIWKEWRHRLPAGVTPSTISLSGGDEDDGFVRAFAAALQTAIRAMPASGGQSPAGASLEECVTTDYHAIEMQELHSWRADMSDDDDDDAGRCIPDAAACRSTLDLPFQECIAKIRRWR</sequence>
<keyword evidence="3" id="KW-1185">Reference proteome</keyword>
<protein>
    <submittedName>
        <fullName evidence="2">Uncharacterized protein</fullName>
    </submittedName>
</protein>
<organism evidence="2 3">
    <name type="scientific">Claviceps pusilla</name>
    <dbReference type="NCBI Taxonomy" id="123648"/>
    <lineage>
        <taxon>Eukaryota</taxon>
        <taxon>Fungi</taxon>
        <taxon>Dikarya</taxon>
        <taxon>Ascomycota</taxon>
        <taxon>Pezizomycotina</taxon>
        <taxon>Sordariomycetes</taxon>
        <taxon>Hypocreomycetidae</taxon>
        <taxon>Hypocreales</taxon>
        <taxon>Clavicipitaceae</taxon>
        <taxon>Claviceps</taxon>
    </lineage>
</organism>
<name>A0A9P7N9B9_9HYPO</name>
<accession>A0A9P7N9B9</accession>
<reference evidence="2" key="1">
    <citation type="journal article" date="2020" name="bioRxiv">
        <title>Whole genome comparisons of ergot fungi reveals the divergence and evolution of species within the genus Claviceps are the result of varying mechanisms driving genome evolution and host range expansion.</title>
        <authorList>
            <person name="Wyka S.A."/>
            <person name="Mondo S.J."/>
            <person name="Liu M."/>
            <person name="Dettman J."/>
            <person name="Nalam V."/>
            <person name="Broders K.D."/>
        </authorList>
    </citation>
    <scope>NUCLEOTIDE SEQUENCE</scope>
    <source>
        <strain evidence="2">CCC 602</strain>
    </source>
</reference>
<dbReference type="OrthoDB" id="4581301at2759"/>
<dbReference type="Proteomes" id="UP000748025">
    <property type="component" value="Unassembled WGS sequence"/>
</dbReference>
<evidence type="ECO:0000313" key="2">
    <source>
        <dbReference type="EMBL" id="KAG5999411.1"/>
    </source>
</evidence>
<proteinExistence type="predicted"/>
<feature type="coiled-coil region" evidence="1">
    <location>
        <begin position="101"/>
        <end position="128"/>
    </location>
</feature>